<keyword evidence="10" id="KW-1185">Reference proteome</keyword>
<keyword evidence="2" id="KW-1003">Cell membrane</keyword>
<feature type="coiled-coil region" evidence="6">
    <location>
        <begin position="171"/>
        <end position="198"/>
    </location>
</feature>
<dbReference type="EMBL" id="NEVU01000001">
    <property type="protein sequence ID" value="OZI78007.1"/>
    <property type="molecule type" value="Genomic_DNA"/>
</dbReference>
<evidence type="ECO:0000259" key="8">
    <source>
        <dbReference type="Pfam" id="PF02706"/>
    </source>
</evidence>
<feature type="transmembrane region" description="Helical" evidence="7">
    <location>
        <begin position="12"/>
        <end position="32"/>
    </location>
</feature>
<comment type="caution">
    <text evidence="9">The sequence shown here is derived from an EMBL/GenBank/DDBJ whole genome shotgun (WGS) entry which is preliminary data.</text>
</comment>
<dbReference type="InterPro" id="IPR003856">
    <property type="entry name" value="LPS_length_determ_N"/>
</dbReference>
<comment type="subcellular location">
    <subcellularLocation>
        <location evidence="1">Cell membrane</location>
        <topology evidence="1">Multi-pass membrane protein</topology>
    </subcellularLocation>
</comment>
<evidence type="ECO:0000256" key="6">
    <source>
        <dbReference type="SAM" id="Coils"/>
    </source>
</evidence>
<keyword evidence="5 7" id="KW-0472">Membrane</keyword>
<reference evidence="10" key="1">
    <citation type="submission" date="2017-05" db="EMBL/GenBank/DDBJ databases">
        <title>Complete and WGS of Bordetella genogroups.</title>
        <authorList>
            <person name="Spilker T."/>
            <person name="Lipuma J."/>
        </authorList>
    </citation>
    <scope>NUCLEOTIDE SEQUENCE [LARGE SCALE GENOMIC DNA]</scope>
    <source>
        <strain evidence="10">AU6712</strain>
    </source>
</reference>
<evidence type="ECO:0000256" key="1">
    <source>
        <dbReference type="ARBA" id="ARBA00004651"/>
    </source>
</evidence>
<dbReference type="AlphaFoldDB" id="A0A261VW25"/>
<proteinExistence type="predicted"/>
<dbReference type="GO" id="GO:0004713">
    <property type="term" value="F:protein tyrosine kinase activity"/>
    <property type="evidence" value="ECO:0007669"/>
    <property type="project" value="TreeGrafter"/>
</dbReference>
<feature type="transmembrane region" description="Helical" evidence="7">
    <location>
        <begin position="340"/>
        <end position="361"/>
    </location>
</feature>
<accession>A0A261VW25</accession>
<protein>
    <submittedName>
        <fullName evidence="9">ABC transporter permease</fullName>
    </submittedName>
</protein>
<feature type="domain" description="Polysaccharide chain length determinant N-terminal" evidence="8">
    <location>
        <begin position="8"/>
        <end position="88"/>
    </location>
</feature>
<keyword evidence="6" id="KW-0175">Coiled coil</keyword>
<evidence type="ECO:0000256" key="4">
    <source>
        <dbReference type="ARBA" id="ARBA00022989"/>
    </source>
</evidence>
<organism evidence="9 10">
    <name type="scientific">Bordetella genomosp. 12</name>
    <dbReference type="NCBI Taxonomy" id="463035"/>
    <lineage>
        <taxon>Bacteria</taxon>
        <taxon>Pseudomonadati</taxon>
        <taxon>Pseudomonadota</taxon>
        <taxon>Betaproteobacteria</taxon>
        <taxon>Burkholderiales</taxon>
        <taxon>Alcaligenaceae</taxon>
        <taxon>Bordetella</taxon>
    </lineage>
</organism>
<keyword evidence="3 7" id="KW-0812">Transmembrane</keyword>
<evidence type="ECO:0000256" key="7">
    <source>
        <dbReference type="SAM" id="Phobius"/>
    </source>
</evidence>
<dbReference type="PANTHER" id="PTHR32309">
    <property type="entry name" value="TYROSINE-PROTEIN KINASE"/>
    <property type="match status" value="1"/>
</dbReference>
<evidence type="ECO:0000256" key="5">
    <source>
        <dbReference type="ARBA" id="ARBA00023136"/>
    </source>
</evidence>
<evidence type="ECO:0000256" key="2">
    <source>
        <dbReference type="ARBA" id="ARBA00022475"/>
    </source>
</evidence>
<dbReference type="Proteomes" id="UP000216429">
    <property type="component" value="Unassembled WGS sequence"/>
</dbReference>
<gene>
    <name evidence="9" type="ORF">CAL22_03650</name>
</gene>
<dbReference type="OrthoDB" id="5497849at2"/>
<dbReference type="InterPro" id="IPR050445">
    <property type="entry name" value="Bact_polysacc_biosynth/exp"/>
</dbReference>
<dbReference type="GO" id="GO:0005886">
    <property type="term" value="C:plasma membrane"/>
    <property type="evidence" value="ECO:0007669"/>
    <property type="project" value="UniProtKB-SubCell"/>
</dbReference>
<evidence type="ECO:0000313" key="9">
    <source>
        <dbReference type="EMBL" id="OZI78007.1"/>
    </source>
</evidence>
<name>A0A261VW25_9BORD</name>
<keyword evidence="4 7" id="KW-1133">Transmembrane helix</keyword>
<dbReference type="PANTHER" id="PTHR32309:SF13">
    <property type="entry name" value="FERRIC ENTEROBACTIN TRANSPORT PROTEIN FEPE"/>
    <property type="match status" value="1"/>
</dbReference>
<dbReference type="Pfam" id="PF02706">
    <property type="entry name" value="Wzz"/>
    <property type="match status" value="1"/>
</dbReference>
<sequence>MKNKVEFLSKKWLLIWVVVIPLLVAAAYYTFFAQDRYVSSAQVVVRQSGRNEVPQVPGLASVLGGINPVSREETLYLREFLTSQDMLNVLQKNLDWASQYATNMRDPLYWLAKDAPEEDVLRYFRRVVTAHFDEQTGLLAVSVEAFNPEFAQKTLALILAESERFVNEISHRMARDQMAFAQAELQGARKTYENRREELIEFQSNNNLLDAEATAKARAEVIAELEGALTKEKARLKALQASLAPDTPQVRQQMTHIRAMEQQLTAETQRLVSQNGADKLNVVASRYRNLTIDAHIAEEAYKFAVGSVETARVEASKKLRSLVTVVTPNMPDKPLYPERIYILITLALGLLLLYGIVRFVIATIQDHRD</sequence>
<evidence type="ECO:0000313" key="10">
    <source>
        <dbReference type="Proteomes" id="UP000216429"/>
    </source>
</evidence>
<evidence type="ECO:0000256" key="3">
    <source>
        <dbReference type="ARBA" id="ARBA00022692"/>
    </source>
</evidence>